<keyword evidence="3" id="KW-1185">Reference proteome</keyword>
<proteinExistence type="predicted"/>
<dbReference type="Pfam" id="PF14111">
    <property type="entry name" value="DUF4283"/>
    <property type="match status" value="1"/>
</dbReference>
<dbReference type="EMBL" id="JARKNE010000008">
    <property type="protein sequence ID" value="KAK5813290.1"/>
    <property type="molecule type" value="Genomic_DNA"/>
</dbReference>
<organism evidence="2 3">
    <name type="scientific">Gossypium arboreum</name>
    <name type="common">Tree cotton</name>
    <name type="synonym">Gossypium nanking</name>
    <dbReference type="NCBI Taxonomy" id="29729"/>
    <lineage>
        <taxon>Eukaryota</taxon>
        <taxon>Viridiplantae</taxon>
        <taxon>Streptophyta</taxon>
        <taxon>Embryophyta</taxon>
        <taxon>Tracheophyta</taxon>
        <taxon>Spermatophyta</taxon>
        <taxon>Magnoliopsida</taxon>
        <taxon>eudicotyledons</taxon>
        <taxon>Gunneridae</taxon>
        <taxon>Pentapetalae</taxon>
        <taxon>rosids</taxon>
        <taxon>malvids</taxon>
        <taxon>Malvales</taxon>
        <taxon>Malvaceae</taxon>
        <taxon>Malvoideae</taxon>
        <taxon>Gossypium</taxon>
    </lineage>
</organism>
<evidence type="ECO:0000313" key="3">
    <source>
        <dbReference type="Proteomes" id="UP001358586"/>
    </source>
</evidence>
<reference evidence="2 3" key="1">
    <citation type="submission" date="2023-03" db="EMBL/GenBank/DDBJ databases">
        <title>WGS of Gossypium arboreum.</title>
        <authorList>
            <person name="Yu D."/>
        </authorList>
    </citation>
    <scope>NUCLEOTIDE SEQUENCE [LARGE SCALE GENOMIC DNA]</scope>
    <source>
        <tissue evidence="2">Leaf</tissue>
    </source>
</reference>
<gene>
    <name evidence="2" type="ORF">PVK06_028738</name>
</gene>
<sequence>MVVEPSLSSTPSWKDKLLGGASISIEMDRDLFLSGIDDDNNGDFDLLDDDVQTSIINGMPTISFSDQIKEILFKEMELIMVIKLLGRSIGYNTLHNRITSLWKPISPFYLMDIENGYYLVRFVNRSDYDRILS</sequence>
<accession>A0ABR0P4Q1</accession>
<protein>
    <recommendedName>
        <fullName evidence="1">DUF4283 domain-containing protein</fullName>
    </recommendedName>
</protein>
<feature type="domain" description="DUF4283" evidence="1">
    <location>
        <begin position="77"/>
        <end position="133"/>
    </location>
</feature>
<evidence type="ECO:0000313" key="2">
    <source>
        <dbReference type="EMBL" id="KAK5813290.1"/>
    </source>
</evidence>
<dbReference type="InterPro" id="IPR025558">
    <property type="entry name" value="DUF4283"/>
</dbReference>
<name>A0ABR0P4Q1_GOSAR</name>
<evidence type="ECO:0000259" key="1">
    <source>
        <dbReference type="Pfam" id="PF14111"/>
    </source>
</evidence>
<dbReference type="Proteomes" id="UP001358586">
    <property type="component" value="Chromosome 8"/>
</dbReference>
<comment type="caution">
    <text evidence="2">The sequence shown here is derived from an EMBL/GenBank/DDBJ whole genome shotgun (WGS) entry which is preliminary data.</text>
</comment>